<evidence type="ECO:0000313" key="4">
    <source>
        <dbReference type="EMBL" id="GGR23050.1"/>
    </source>
</evidence>
<dbReference type="AlphaFoldDB" id="A0A918CIN8"/>
<dbReference type="NCBIfam" id="NF002959">
    <property type="entry name" value="PRK03624.1"/>
    <property type="match status" value="1"/>
</dbReference>
<evidence type="ECO:0000256" key="2">
    <source>
        <dbReference type="ARBA" id="ARBA00023315"/>
    </source>
</evidence>
<comment type="caution">
    <text evidence="4">The sequence shown here is derived from an EMBL/GenBank/DDBJ whole genome shotgun (WGS) entry which is preliminary data.</text>
</comment>
<gene>
    <name evidence="4" type="ORF">GCM10010196_16030</name>
</gene>
<evidence type="ECO:0000259" key="3">
    <source>
        <dbReference type="PROSITE" id="PS51186"/>
    </source>
</evidence>
<dbReference type="SUPFAM" id="SSF55729">
    <property type="entry name" value="Acyl-CoA N-acyltransferases (Nat)"/>
    <property type="match status" value="1"/>
</dbReference>
<dbReference type="PROSITE" id="PS51186">
    <property type="entry name" value="GNAT"/>
    <property type="match status" value="1"/>
</dbReference>
<dbReference type="CDD" id="cd04301">
    <property type="entry name" value="NAT_SF"/>
    <property type="match status" value="1"/>
</dbReference>
<name>A0A918CIN8_AGRME</name>
<dbReference type="Pfam" id="PF00583">
    <property type="entry name" value="Acetyltransf_1"/>
    <property type="match status" value="1"/>
</dbReference>
<proteinExistence type="predicted"/>
<dbReference type="Proteomes" id="UP000610303">
    <property type="component" value="Unassembled WGS sequence"/>
</dbReference>
<dbReference type="RefSeq" id="WP_189084713.1">
    <property type="nucleotide sequence ID" value="NZ_BMRJ01000001.1"/>
</dbReference>
<feature type="domain" description="N-acetyltransferase" evidence="3">
    <location>
        <begin position="14"/>
        <end position="155"/>
    </location>
</feature>
<dbReference type="InterPro" id="IPR050832">
    <property type="entry name" value="Bact_Acetyltransf"/>
</dbReference>
<dbReference type="InterPro" id="IPR016181">
    <property type="entry name" value="Acyl_CoA_acyltransferase"/>
</dbReference>
<dbReference type="InterPro" id="IPR000182">
    <property type="entry name" value="GNAT_dom"/>
</dbReference>
<evidence type="ECO:0000256" key="1">
    <source>
        <dbReference type="ARBA" id="ARBA00022679"/>
    </source>
</evidence>
<reference evidence="4" key="2">
    <citation type="submission" date="2020-09" db="EMBL/GenBank/DDBJ databases">
        <authorList>
            <person name="Sun Q."/>
            <person name="Ohkuma M."/>
        </authorList>
    </citation>
    <scope>NUCLEOTIDE SEQUENCE</scope>
    <source>
        <strain evidence="4">JCM 3346</strain>
    </source>
</reference>
<dbReference type="PANTHER" id="PTHR43877">
    <property type="entry name" value="AMINOALKYLPHOSPHONATE N-ACETYLTRANSFERASE-RELATED-RELATED"/>
    <property type="match status" value="1"/>
</dbReference>
<evidence type="ECO:0000313" key="5">
    <source>
        <dbReference type="Proteomes" id="UP000610303"/>
    </source>
</evidence>
<organism evidence="4 5">
    <name type="scientific">Agromyces mediolanus</name>
    <name type="common">Corynebacterium mediolanum</name>
    <dbReference type="NCBI Taxonomy" id="41986"/>
    <lineage>
        <taxon>Bacteria</taxon>
        <taxon>Bacillati</taxon>
        <taxon>Actinomycetota</taxon>
        <taxon>Actinomycetes</taxon>
        <taxon>Micrococcales</taxon>
        <taxon>Microbacteriaceae</taxon>
        <taxon>Agromyces</taxon>
    </lineage>
</organism>
<dbReference type="Gene3D" id="3.40.630.30">
    <property type="match status" value="1"/>
</dbReference>
<dbReference type="PANTHER" id="PTHR43877:SF2">
    <property type="entry name" value="AMINOALKYLPHOSPHONATE N-ACETYLTRANSFERASE-RELATED"/>
    <property type="match status" value="1"/>
</dbReference>
<keyword evidence="1" id="KW-0808">Transferase</keyword>
<protein>
    <submittedName>
        <fullName evidence="4">Acetyltransferase</fullName>
    </submittedName>
</protein>
<sequence>MTTAPTERATAGSLRIRPFAVSDTEAVVALWRAAGLVKPWNDPYLDIERKLTVQPELFLVAEATGPAGVVGSAMAGYDGHRGWVNYLAVADPERGTGLGRALMAEVERLLLERGCPKLNLQVRTSNTAVIAFYERLGYRLDDAVSLGKRLIPDGPDASAARG</sequence>
<dbReference type="EMBL" id="BMRJ01000001">
    <property type="protein sequence ID" value="GGR23050.1"/>
    <property type="molecule type" value="Genomic_DNA"/>
</dbReference>
<keyword evidence="5" id="KW-1185">Reference proteome</keyword>
<keyword evidence="2" id="KW-0012">Acyltransferase</keyword>
<accession>A0A918CIN8</accession>
<dbReference type="GO" id="GO:0016747">
    <property type="term" value="F:acyltransferase activity, transferring groups other than amino-acyl groups"/>
    <property type="evidence" value="ECO:0007669"/>
    <property type="project" value="InterPro"/>
</dbReference>
<reference evidence="4" key="1">
    <citation type="journal article" date="2014" name="Int. J. Syst. Evol. Microbiol.">
        <title>Complete genome sequence of Corynebacterium casei LMG S-19264T (=DSM 44701T), isolated from a smear-ripened cheese.</title>
        <authorList>
            <consortium name="US DOE Joint Genome Institute (JGI-PGF)"/>
            <person name="Walter F."/>
            <person name="Albersmeier A."/>
            <person name="Kalinowski J."/>
            <person name="Ruckert C."/>
        </authorList>
    </citation>
    <scope>NUCLEOTIDE SEQUENCE</scope>
    <source>
        <strain evidence="4">JCM 3346</strain>
    </source>
</reference>